<sequence length="41" mass="4809">MVNCKTDKKLLHFLYHELELSHADVAVALRQRKFDEAPIPM</sequence>
<organism evidence="1 2">
    <name type="scientific">Cylindrospermopsis raciborskii CS-506_A</name>
    <dbReference type="NCBI Taxonomy" id="2585140"/>
    <lineage>
        <taxon>Bacteria</taxon>
        <taxon>Bacillati</taxon>
        <taxon>Cyanobacteriota</taxon>
        <taxon>Cyanophyceae</taxon>
        <taxon>Nostocales</taxon>
        <taxon>Aphanizomenonaceae</taxon>
        <taxon>Cylindrospermopsis</taxon>
    </lineage>
</organism>
<feature type="non-terminal residue" evidence="1">
    <location>
        <position position="41"/>
    </location>
</feature>
<name>A0A838WFX3_9CYAN</name>
<proteinExistence type="predicted"/>
<evidence type="ECO:0000313" key="1">
    <source>
        <dbReference type="EMBL" id="MBA4464644.1"/>
    </source>
</evidence>
<accession>A0A838WFX3</accession>
<dbReference type="InterPro" id="IPR021336">
    <property type="entry name" value="DUF2949"/>
</dbReference>
<evidence type="ECO:0000313" key="2">
    <source>
        <dbReference type="Proteomes" id="UP000538075"/>
    </source>
</evidence>
<dbReference type="Proteomes" id="UP000538075">
    <property type="component" value="Unassembled WGS sequence"/>
</dbReference>
<dbReference type="Pfam" id="PF11165">
    <property type="entry name" value="DUF2949"/>
    <property type="match status" value="1"/>
</dbReference>
<dbReference type="AlphaFoldDB" id="A0A838WFX3"/>
<comment type="caution">
    <text evidence="1">The sequence shown here is derived from an EMBL/GenBank/DDBJ whole genome shotgun (WGS) entry which is preliminary data.</text>
</comment>
<protein>
    <submittedName>
        <fullName evidence="1">DUF2949 domain-containing protein</fullName>
    </submittedName>
</protein>
<reference evidence="1 2" key="1">
    <citation type="journal article" date="2020" name="J. Appl. Phycol.">
        <title>Morphological changes and genome evolution in Raphidiopsis raciborskii CS-506 after 23 years in culture.</title>
        <authorList>
            <person name="Willis A."/>
            <person name="Bent S.J."/>
            <person name="Jameson I.D."/>
        </authorList>
    </citation>
    <scope>NUCLEOTIDE SEQUENCE [LARGE SCALE GENOMIC DNA]</scope>
    <source>
        <strain evidence="1 2">CS-506_A</strain>
    </source>
</reference>
<gene>
    <name evidence="1" type="ORF">FHK98_01730</name>
</gene>
<dbReference type="EMBL" id="VDFG01000110">
    <property type="protein sequence ID" value="MBA4464644.1"/>
    <property type="molecule type" value="Genomic_DNA"/>
</dbReference>